<keyword evidence="2" id="KW-1185">Reference proteome</keyword>
<sequence length="80" mass="8643">MKQGGSGVMAGHDDGGYWTGLMAVTKMASDWIMDWMAGQVGMADVWPGAGRTALSLVKGDQQIARRPGIERLPHEVKDWA</sequence>
<protein>
    <submittedName>
        <fullName evidence="1">Uncharacterized protein</fullName>
    </submittedName>
</protein>
<comment type="caution">
    <text evidence="1">The sequence shown here is derived from an EMBL/GenBank/DDBJ whole genome shotgun (WGS) entry which is preliminary data.</text>
</comment>
<name>A0AAV7SN29_PLEWA</name>
<dbReference type="EMBL" id="JANPWB010000008">
    <property type="protein sequence ID" value="KAJ1165517.1"/>
    <property type="molecule type" value="Genomic_DNA"/>
</dbReference>
<evidence type="ECO:0000313" key="2">
    <source>
        <dbReference type="Proteomes" id="UP001066276"/>
    </source>
</evidence>
<dbReference type="AlphaFoldDB" id="A0AAV7SN29"/>
<accession>A0AAV7SN29</accession>
<reference evidence="1" key="1">
    <citation type="journal article" date="2022" name="bioRxiv">
        <title>Sequencing and chromosome-scale assembly of the giantPleurodeles waltlgenome.</title>
        <authorList>
            <person name="Brown T."/>
            <person name="Elewa A."/>
            <person name="Iarovenko S."/>
            <person name="Subramanian E."/>
            <person name="Araus A.J."/>
            <person name="Petzold A."/>
            <person name="Susuki M."/>
            <person name="Suzuki K.-i.T."/>
            <person name="Hayashi T."/>
            <person name="Toyoda A."/>
            <person name="Oliveira C."/>
            <person name="Osipova E."/>
            <person name="Leigh N.D."/>
            <person name="Simon A."/>
            <person name="Yun M.H."/>
        </authorList>
    </citation>
    <scope>NUCLEOTIDE SEQUENCE</scope>
    <source>
        <strain evidence="1">20211129_DDA</strain>
        <tissue evidence="1">Liver</tissue>
    </source>
</reference>
<proteinExistence type="predicted"/>
<gene>
    <name evidence="1" type="ORF">NDU88_005944</name>
</gene>
<organism evidence="1 2">
    <name type="scientific">Pleurodeles waltl</name>
    <name type="common">Iberian ribbed newt</name>
    <dbReference type="NCBI Taxonomy" id="8319"/>
    <lineage>
        <taxon>Eukaryota</taxon>
        <taxon>Metazoa</taxon>
        <taxon>Chordata</taxon>
        <taxon>Craniata</taxon>
        <taxon>Vertebrata</taxon>
        <taxon>Euteleostomi</taxon>
        <taxon>Amphibia</taxon>
        <taxon>Batrachia</taxon>
        <taxon>Caudata</taxon>
        <taxon>Salamandroidea</taxon>
        <taxon>Salamandridae</taxon>
        <taxon>Pleurodelinae</taxon>
        <taxon>Pleurodeles</taxon>
    </lineage>
</organism>
<evidence type="ECO:0000313" key="1">
    <source>
        <dbReference type="EMBL" id="KAJ1165517.1"/>
    </source>
</evidence>
<dbReference type="Proteomes" id="UP001066276">
    <property type="component" value="Chromosome 4_2"/>
</dbReference>